<comment type="caution">
    <text evidence="7">The sequence shown here is derived from an EMBL/GenBank/DDBJ whole genome shotgun (WGS) entry which is preliminary data.</text>
</comment>
<dbReference type="Pfam" id="PF00905">
    <property type="entry name" value="Transpeptidase"/>
    <property type="match status" value="1"/>
</dbReference>
<keyword evidence="3 4" id="KW-0472">Membrane</keyword>
<proteinExistence type="inferred from homology"/>
<comment type="subcellular location">
    <subcellularLocation>
        <location evidence="1">Membrane</location>
    </subcellularLocation>
</comment>
<dbReference type="Gene3D" id="3.40.710.10">
    <property type="entry name" value="DD-peptidase/beta-lactamase superfamily"/>
    <property type="match status" value="1"/>
</dbReference>
<dbReference type="Gene3D" id="3.90.1310.10">
    <property type="entry name" value="Penicillin-binding protein 2a (Domain 2)"/>
    <property type="match status" value="1"/>
</dbReference>
<dbReference type="GO" id="GO:0071555">
    <property type="term" value="P:cell wall organization"/>
    <property type="evidence" value="ECO:0007669"/>
    <property type="project" value="TreeGrafter"/>
</dbReference>
<dbReference type="InterPro" id="IPR012338">
    <property type="entry name" value="Beta-lactam/transpept-like"/>
</dbReference>
<name>E1IHH4_9CHLR</name>
<evidence type="ECO:0000259" key="5">
    <source>
        <dbReference type="Pfam" id="PF00905"/>
    </source>
</evidence>
<dbReference type="GO" id="GO:0008658">
    <property type="term" value="F:penicillin binding"/>
    <property type="evidence" value="ECO:0007669"/>
    <property type="project" value="InterPro"/>
</dbReference>
<dbReference type="GO" id="GO:0016740">
    <property type="term" value="F:transferase activity"/>
    <property type="evidence" value="ECO:0007669"/>
    <property type="project" value="UniProtKB-KW"/>
</dbReference>
<comment type="similarity">
    <text evidence="2">Belongs to the transpeptidase family.</text>
</comment>
<dbReference type="PANTHER" id="PTHR30627:SF1">
    <property type="entry name" value="PEPTIDOGLYCAN D,D-TRANSPEPTIDASE FTSI"/>
    <property type="match status" value="1"/>
</dbReference>
<feature type="domain" description="Penicillin-binding protein transpeptidase" evidence="5">
    <location>
        <begin position="263"/>
        <end position="582"/>
    </location>
</feature>
<keyword evidence="8" id="KW-1185">Reference proteome</keyword>
<dbReference type="InterPro" id="IPR036138">
    <property type="entry name" value="PBP_dimer_sf"/>
</dbReference>
<evidence type="ECO:0000313" key="8">
    <source>
        <dbReference type="Proteomes" id="UP000054010"/>
    </source>
</evidence>
<evidence type="ECO:0000259" key="6">
    <source>
        <dbReference type="Pfam" id="PF03717"/>
    </source>
</evidence>
<evidence type="ECO:0000256" key="1">
    <source>
        <dbReference type="ARBA" id="ARBA00004370"/>
    </source>
</evidence>
<accession>E1IHH4</accession>
<dbReference type="HOGENOM" id="CLU_009289_6_2_0"/>
<dbReference type="OrthoDB" id="9804124at2"/>
<dbReference type="EMBL" id="ADVR01000116">
    <property type="protein sequence ID" value="EFO79337.1"/>
    <property type="molecule type" value="Genomic_DNA"/>
</dbReference>
<dbReference type="SUPFAM" id="SSF56601">
    <property type="entry name" value="beta-lactamase/transpeptidase-like"/>
    <property type="match status" value="1"/>
</dbReference>
<dbReference type="InterPro" id="IPR001460">
    <property type="entry name" value="PCN-bd_Tpept"/>
</dbReference>
<dbReference type="STRING" id="765420.OSCT_2775"/>
<evidence type="ECO:0000256" key="4">
    <source>
        <dbReference type="SAM" id="Phobius"/>
    </source>
</evidence>
<reference evidence="7 8" key="1">
    <citation type="journal article" date="2011" name="J. Bacteriol.">
        <title>Draft genome sequence of the anoxygenic filamentous phototrophic bacterium Oscillochloris trichoides subsp. DG-6.</title>
        <authorList>
            <person name="Kuznetsov B.B."/>
            <person name="Ivanovsky R.N."/>
            <person name="Keppen O.I."/>
            <person name="Sukhacheva M.V."/>
            <person name="Bumazhkin B.K."/>
            <person name="Patutina E.O."/>
            <person name="Beletsky A.V."/>
            <person name="Mardanov A.V."/>
            <person name="Baslerov R.V."/>
            <person name="Panteleeva A.N."/>
            <person name="Kolganova T.V."/>
            <person name="Ravin N.V."/>
            <person name="Skryabin K.G."/>
        </authorList>
    </citation>
    <scope>NUCLEOTIDE SEQUENCE [LARGE SCALE GENOMIC DNA]</scope>
    <source>
        <strain evidence="7 8">DG-6</strain>
    </source>
</reference>
<dbReference type="GO" id="GO:0005886">
    <property type="term" value="C:plasma membrane"/>
    <property type="evidence" value="ECO:0007669"/>
    <property type="project" value="TreeGrafter"/>
</dbReference>
<evidence type="ECO:0000313" key="7">
    <source>
        <dbReference type="EMBL" id="EFO79337.1"/>
    </source>
</evidence>
<dbReference type="Proteomes" id="UP000054010">
    <property type="component" value="Unassembled WGS sequence"/>
</dbReference>
<keyword evidence="4" id="KW-1133">Transmembrane helix</keyword>
<keyword evidence="4" id="KW-0812">Transmembrane</keyword>
<dbReference type="InterPro" id="IPR005311">
    <property type="entry name" value="PBP_dimer"/>
</dbReference>
<dbReference type="Gene3D" id="3.30.450.330">
    <property type="match status" value="1"/>
</dbReference>
<dbReference type="AlphaFoldDB" id="E1IHH4"/>
<dbReference type="PANTHER" id="PTHR30627">
    <property type="entry name" value="PEPTIDOGLYCAN D,D-TRANSPEPTIDASE"/>
    <property type="match status" value="1"/>
</dbReference>
<evidence type="ECO:0000256" key="3">
    <source>
        <dbReference type="ARBA" id="ARBA00023136"/>
    </source>
</evidence>
<dbReference type="Pfam" id="PF03717">
    <property type="entry name" value="PBP_dimer"/>
    <property type="match status" value="1"/>
</dbReference>
<organism evidence="7 8">
    <name type="scientific">Oscillochloris trichoides DG-6</name>
    <dbReference type="NCBI Taxonomy" id="765420"/>
    <lineage>
        <taxon>Bacteria</taxon>
        <taxon>Bacillati</taxon>
        <taxon>Chloroflexota</taxon>
        <taxon>Chloroflexia</taxon>
        <taxon>Chloroflexales</taxon>
        <taxon>Chloroflexineae</taxon>
        <taxon>Oscillochloridaceae</taxon>
        <taxon>Oscillochloris</taxon>
    </lineage>
</organism>
<dbReference type="SUPFAM" id="SSF56519">
    <property type="entry name" value="Penicillin binding protein dimerisation domain"/>
    <property type="match status" value="1"/>
</dbReference>
<evidence type="ECO:0000256" key="2">
    <source>
        <dbReference type="ARBA" id="ARBA00007171"/>
    </source>
</evidence>
<protein>
    <submittedName>
        <fullName evidence="7">Peptidoglycan glycosyltransferase</fullName>
    </submittedName>
</protein>
<dbReference type="InterPro" id="IPR050515">
    <property type="entry name" value="Beta-lactam/transpept"/>
</dbReference>
<gene>
    <name evidence="7" type="ORF">OSCT_2775</name>
</gene>
<dbReference type="eggNOG" id="COG0768">
    <property type="taxonomic scope" value="Bacteria"/>
</dbReference>
<feature type="transmembrane region" description="Helical" evidence="4">
    <location>
        <begin position="27"/>
        <end position="45"/>
    </location>
</feature>
<feature type="domain" description="Penicillin-binding protein dimerisation" evidence="6">
    <location>
        <begin position="72"/>
        <end position="219"/>
    </location>
</feature>
<sequence length="612" mass="67039">MAPRTTNTLRTQPGVANAPVRVRLPRWRINVILLFCMLLMGRVVLRLGELQIVQHESLSALARAEIDRQVPIQAQRGLITDHLGNVLAMDVDRESLWVVPAQIDPEHAPKLALSLAAILNQDAEKILATLTNRDYYWLPVARWLEPEVAAQIDALDEPGLHWQYEPRRVYPQGTFAAQILGAANFNGDGISGVEGFYNQVLQGVDGSVQAEFDPNQNPIAIAPSRTLPPSDGADLTLTIDPLVQYVIERELQQAVQQHNADGGTIIVLDPKTGAIRGMASWPTFDPNRYGDYPPEVYGRNPAISNLYEPGSTFKMITVAAGLQSRSFDANVLVNDTGTIYRYGYWLKNWNAGGNGMIDPGKVIYYSSNVGALLLNEITGPENFYRIVHDFGFGQPTGVDMAGEEVGIVNAWGTPAYNDLGLLTNAYGQSISVTPLQMVQAAAAIANDGVRMRPYIVEKRCQAGRCTETEPTQVGQPIDKEVAWTIRRMLVNSANHYAPVIWGTRTGSYADQWLVPGYQVAAKTGTSSIPLPTGGYDQSYTIGSVLGFAPAEEARYAILVKIDRPKDDIWGVTTAIPVYYNIVDQLLRYDKVPPDPTLVSPGQSIPGMVTAEP</sequence>